<feature type="region of interest" description="Disordered" evidence="8">
    <location>
        <begin position="645"/>
        <end position="678"/>
    </location>
</feature>
<feature type="domain" description="C2H2-type" evidence="10">
    <location>
        <begin position="552"/>
        <end position="579"/>
    </location>
</feature>
<keyword evidence="13" id="KW-1185">Reference proteome</keyword>
<evidence type="ECO:0000256" key="4">
    <source>
        <dbReference type="ARBA" id="ARBA00022982"/>
    </source>
</evidence>
<evidence type="ECO:0000256" key="3">
    <source>
        <dbReference type="ARBA" id="ARBA00022692"/>
    </source>
</evidence>
<dbReference type="PROSITE" id="PS50939">
    <property type="entry name" value="CYTOCHROME_B561"/>
    <property type="match status" value="1"/>
</dbReference>
<proteinExistence type="predicted"/>
<dbReference type="Pfam" id="PF13912">
    <property type="entry name" value="zf-C2H2_6"/>
    <property type="match status" value="1"/>
</dbReference>
<dbReference type="FunFam" id="3.30.160.60:FF:000362">
    <property type="entry name" value="Zinc finger protein 606"/>
    <property type="match status" value="1"/>
</dbReference>
<dbReference type="AlphaFoldDB" id="A0A0N0BCW8"/>
<dbReference type="GO" id="GO:0008270">
    <property type="term" value="F:zinc ion binding"/>
    <property type="evidence" value="ECO:0007669"/>
    <property type="project" value="UniProtKB-KW"/>
</dbReference>
<sequence length="1074" mass="120308">MEREKALDVRSILNRVDATFNRNGIWLLRNLNFGSVVPQEEQLVERKDEKVQDVFLDRAPSSYRRLSVLVKVFRIIGGLERVQITELGLNEPLTREIPKAQLVSSTFFQLASGAAKLIRQSQILKVDEVGAISNSVCTPLRPAMAKDGAVKANKGSIERRALRYEARRYYSSASGNAWEVVDLHPATCLYSDGPMRLETRGEETNLVVDRAESSDEATARAKATELFKWNSQNEPAASSWIKIGGVDLKDKPTGGRRSGFFIEDVDPLAKISIMQPFSTGSTMATETPTSLPPERVTSPAPCKNLTFSIAKIMEPDKRLTEQSNNQQTTPPQPPPPSIPSLTYSAHLESAFKKYVPTLRHQNLLQPYSLLYYHPNPLLSAFPAPPPTTPTVPQNSPPPTTIQKAFSKMSRTTISSDSQREKKSPGPRSNELSATNKQKTFTCPECGKVFNAHYNLTRHMPVHTGARPFVCKICGKGFRQASTLCRHKIIHTAEKPHKCPTCGKAFNRSSTLNTHRRIHANYKPFVCEYCGKGFHQKGNYKNHKLTHSGEKAYKCNICNKAFHQIYNLTFHMHTHNDKKPFSCKICGKGFCRNFDLKKHMRKLHDTGSPVLNGLGTSAQGHNQQSGYASIIGRVDENAYRLPEMQQNLQRRRNTDAKSIDWPRDEPKKKKRKKEKRKRLNSGVMYVTRDCAISPRDNLCELDVERSMLDRHRTIDPECFVEEPRGDETLSDRKRFTAKGKGVKPRIVVLKSPRFQRQLKQPGIADVSVVGKKNGTPVGINGSSKSFGQSVDWLESCKCMRRIEEEKEEEEEEEEEEGLPDGYILMMSEAIVVFAGDGVLSNFLTHRGKKHLHWVLQVLGLILVVAGFVPMYLAKHPRHFNTNHGILGIASLVVMVFLTVTGYPVFAAAKLRQVVRPVVIKFGHNFLGISCFVIGMASQCLGYNYYTSNYISHPVCTDEKWNNAFEILCENAMVHGPGTFSPDSNLTIPSPRLWTTQGSSAVDPDWAEITVEFSVPKLIGSVGGRSMSNGFMLTSNEFPFAGTISAVTAVGPNIYNIKKIYQNQFSRPLLTISKPR</sequence>
<dbReference type="Pfam" id="PF03188">
    <property type="entry name" value="Cytochrom_B561"/>
    <property type="match status" value="1"/>
</dbReference>
<evidence type="ECO:0000256" key="9">
    <source>
        <dbReference type="SAM" id="Phobius"/>
    </source>
</evidence>
<dbReference type="SUPFAM" id="SSF57667">
    <property type="entry name" value="beta-beta-alpha zinc fingers"/>
    <property type="match status" value="3"/>
</dbReference>
<dbReference type="CDD" id="cd08761">
    <property type="entry name" value="Cyt_b561_CYB561D2_like"/>
    <property type="match status" value="1"/>
</dbReference>
<dbReference type="InterPro" id="IPR013087">
    <property type="entry name" value="Znf_C2H2_type"/>
</dbReference>
<dbReference type="SMART" id="SM00355">
    <property type="entry name" value="ZnF_C2H2"/>
    <property type="match status" value="6"/>
</dbReference>
<feature type="domain" description="C2H2-type" evidence="10">
    <location>
        <begin position="440"/>
        <end position="467"/>
    </location>
</feature>
<feature type="domain" description="Cytochrome b561" evidence="11">
    <location>
        <begin position="776"/>
        <end position="982"/>
    </location>
</feature>
<keyword evidence="6 9" id="KW-0472">Membrane</keyword>
<reference evidence="12 13" key="1">
    <citation type="submission" date="2015-07" db="EMBL/GenBank/DDBJ databases">
        <title>The genome of Melipona quadrifasciata.</title>
        <authorList>
            <person name="Pan H."/>
            <person name="Kapheim K."/>
        </authorList>
    </citation>
    <scope>NUCLEOTIDE SEQUENCE [LARGE SCALE GENOMIC DNA]</scope>
    <source>
        <strain evidence="12">0111107301</strain>
        <tissue evidence="12">Whole body</tissue>
    </source>
</reference>
<evidence type="ECO:0000256" key="6">
    <source>
        <dbReference type="ARBA" id="ARBA00023136"/>
    </source>
</evidence>
<dbReference type="InterPro" id="IPR006593">
    <property type="entry name" value="Cyt_b561/ferric_Rdtase_TM"/>
</dbReference>
<keyword evidence="5 9" id="KW-1133">Transmembrane helix</keyword>
<feature type="transmembrane region" description="Helical" evidence="9">
    <location>
        <begin position="883"/>
        <end position="904"/>
    </location>
</feature>
<dbReference type="EMBL" id="KQ435896">
    <property type="protein sequence ID" value="KOX69264.1"/>
    <property type="molecule type" value="Genomic_DNA"/>
</dbReference>
<evidence type="ECO:0000256" key="5">
    <source>
        <dbReference type="ARBA" id="ARBA00022989"/>
    </source>
</evidence>
<feature type="domain" description="C2H2-type" evidence="10">
    <location>
        <begin position="524"/>
        <end position="551"/>
    </location>
</feature>
<feature type="compositionally biased region" description="Polar residues" evidence="8">
    <location>
        <begin position="279"/>
        <end position="289"/>
    </location>
</feature>
<keyword evidence="3 9" id="KW-0812">Transmembrane</keyword>
<dbReference type="Gene3D" id="1.20.120.1770">
    <property type="match status" value="1"/>
</dbReference>
<evidence type="ECO:0000256" key="8">
    <source>
        <dbReference type="SAM" id="MobiDB-lite"/>
    </source>
</evidence>
<dbReference type="InterPro" id="IPR050331">
    <property type="entry name" value="Zinc_finger"/>
</dbReference>
<feature type="compositionally biased region" description="Basic and acidic residues" evidence="8">
    <location>
        <begin position="651"/>
        <end position="666"/>
    </location>
</feature>
<dbReference type="InterPro" id="IPR036236">
    <property type="entry name" value="Znf_C2H2_sf"/>
</dbReference>
<dbReference type="PROSITE" id="PS00028">
    <property type="entry name" value="ZINC_FINGER_C2H2_1"/>
    <property type="match status" value="6"/>
</dbReference>
<feature type="transmembrane region" description="Helical" evidence="9">
    <location>
        <begin position="924"/>
        <end position="944"/>
    </location>
</feature>
<feature type="transmembrane region" description="Helical" evidence="9">
    <location>
        <begin position="850"/>
        <end position="871"/>
    </location>
</feature>
<feature type="region of interest" description="Disordered" evidence="8">
    <location>
        <begin position="382"/>
        <end position="433"/>
    </location>
</feature>
<evidence type="ECO:0000256" key="2">
    <source>
        <dbReference type="ARBA" id="ARBA00022448"/>
    </source>
</evidence>
<keyword evidence="7" id="KW-0479">Metal-binding</keyword>
<feature type="region of interest" description="Disordered" evidence="8">
    <location>
        <begin position="319"/>
        <end position="342"/>
    </location>
</feature>
<dbReference type="PANTHER" id="PTHR16515">
    <property type="entry name" value="PR DOMAIN ZINC FINGER PROTEIN"/>
    <property type="match status" value="1"/>
</dbReference>
<dbReference type="Gene3D" id="3.30.160.60">
    <property type="entry name" value="Classic Zinc Finger"/>
    <property type="match status" value="6"/>
</dbReference>
<keyword evidence="7" id="KW-0863">Zinc-finger</keyword>
<evidence type="ECO:0000313" key="12">
    <source>
        <dbReference type="EMBL" id="KOX69264.1"/>
    </source>
</evidence>
<dbReference type="GO" id="GO:0016020">
    <property type="term" value="C:membrane"/>
    <property type="evidence" value="ECO:0007669"/>
    <property type="project" value="UniProtKB-SubCell"/>
</dbReference>
<dbReference type="OrthoDB" id="5062908at2759"/>
<dbReference type="GO" id="GO:0010468">
    <property type="term" value="P:regulation of gene expression"/>
    <property type="evidence" value="ECO:0007669"/>
    <property type="project" value="TreeGrafter"/>
</dbReference>
<evidence type="ECO:0000313" key="13">
    <source>
        <dbReference type="Proteomes" id="UP000053105"/>
    </source>
</evidence>
<dbReference type="FunFam" id="3.30.160.60:FF:000227">
    <property type="entry name" value="fez family zinc finger protein 1"/>
    <property type="match status" value="1"/>
</dbReference>
<evidence type="ECO:0000256" key="7">
    <source>
        <dbReference type="PROSITE-ProRule" id="PRU00042"/>
    </source>
</evidence>
<feature type="transmembrane region" description="Helical" evidence="9">
    <location>
        <begin position="820"/>
        <end position="838"/>
    </location>
</feature>
<dbReference type="Proteomes" id="UP000053105">
    <property type="component" value="Unassembled WGS sequence"/>
</dbReference>
<keyword evidence="2" id="KW-0813">Transport</keyword>
<feature type="domain" description="C2H2-type" evidence="10">
    <location>
        <begin position="468"/>
        <end position="495"/>
    </location>
</feature>
<dbReference type="PANTHER" id="PTHR16515:SF35">
    <property type="entry name" value="FEZ FAMILY ZINC FINGER PROTEIN 2"/>
    <property type="match status" value="1"/>
</dbReference>
<dbReference type="STRING" id="166423.A0A0N0BCW8"/>
<dbReference type="Pfam" id="PF00096">
    <property type="entry name" value="zf-C2H2"/>
    <property type="match status" value="5"/>
</dbReference>
<gene>
    <name evidence="12" type="ORF">WN51_04300</name>
</gene>
<evidence type="ECO:0000256" key="1">
    <source>
        <dbReference type="ARBA" id="ARBA00004370"/>
    </source>
</evidence>
<protein>
    <submittedName>
        <fullName evidence="12">Fez family zinc finger protein 2</fullName>
    </submittedName>
</protein>
<dbReference type="FunFam" id="3.30.160.60:FF:000251">
    <property type="entry name" value="FEZ family zinc finger 2"/>
    <property type="match status" value="1"/>
</dbReference>
<accession>A0A0N0BCW8</accession>
<keyword evidence="4" id="KW-0249">Electron transport</keyword>
<feature type="region of interest" description="Disordered" evidence="8">
    <location>
        <begin position="279"/>
        <end position="300"/>
    </location>
</feature>
<dbReference type="SMART" id="SM00665">
    <property type="entry name" value="B561"/>
    <property type="match status" value="1"/>
</dbReference>
<feature type="compositionally biased region" description="Basic residues" evidence="8">
    <location>
        <begin position="667"/>
        <end position="678"/>
    </location>
</feature>
<organism evidence="12 13">
    <name type="scientific">Melipona quadrifasciata</name>
    <dbReference type="NCBI Taxonomy" id="166423"/>
    <lineage>
        <taxon>Eukaryota</taxon>
        <taxon>Metazoa</taxon>
        <taxon>Ecdysozoa</taxon>
        <taxon>Arthropoda</taxon>
        <taxon>Hexapoda</taxon>
        <taxon>Insecta</taxon>
        <taxon>Pterygota</taxon>
        <taxon>Neoptera</taxon>
        <taxon>Endopterygota</taxon>
        <taxon>Hymenoptera</taxon>
        <taxon>Apocrita</taxon>
        <taxon>Aculeata</taxon>
        <taxon>Apoidea</taxon>
        <taxon>Anthophila</taxon>
        <taxon>Apidae</taxon>
        <taxon>Melipona</taxon>
    </lineage>
</organism>
<feature type="domain" description="C2H2-type" evidence="10">
    <location>
        <begin position="580"/>
        <end position="608"/>
    </location>
</feature>
<feature type="compositionally biased region" description="Pro residues" evidence="8">
    <location>
        <begin position="382"/>
        <end position="399"/>
    </location>
</feature>
<dbReference type="FunFam" id="3.30.160.60:FF:000164">
    <property type="entry name" value="Fez family zinc finger protein 2"/>
    <property type="match status" value="1"/>
</dbReference>
<keyword evidence="7" id="KW-0862">Zinc</keyword>
<name>A0A0N0BCW8_9HYME</name>
<comment type="subcellular location">
    <subcellularLocation>
        <location evidence="1">Membrane</location>
    </subcellularLocation>
</comment>
<evidence type="ECO:0000259" key="10">
    <source>
        <dbReference type="PROSITE" id="PS50157"/>
    </source>
</evidence>
<evidence type="ECO:0000259" key="11">
    <source>
        <dbReference type="PROSITE" id="PS50939"/>
    </source>
</evidence>
<dbReference type="FunFam" id="3.30.160.60:FF:000863">
    <property type="entry name" value="fez family zinc finger protein 2"/>
    <property type="match status" value="1"/>
</dbReference>
<feature type="domain" description="C2H2-type" evidence="10">
    <location>
        <begin position="496"/>
        <end position="523"/>
    </location>
</feature>
<dbReference type="FunFam" id="3.30.160.60:FF:000194">
    <property type="entry name" value="Fez family zinc finger protein 2"/>
    <property type="match status" value="1"/>
</dbReference>
<dbReference type="PROSITE" id="PS50157">
    <property type="entry name" value="ZINC_FINGER_C2H2_2"/>
    <property type="match status" value="6"/>
</dbReference>
<dbReference type="GO" id="GO:0005634">
    <property type="term" value="C:nucleus"/>
    <property type="evidence" value="ECO:0007669"/>
    <property type="project" value="TreeGrafter"/>
</dbReference>